<feature type="domain" description="Winged helix Storkhead-box1" evidence="2">
    <location>
        <begin position="112"/>
        <end position="189"/>
    </location>
</feature>
<feature type="compositionally biased region" description="Low complexity" evidence="1">
    <location>
        <begin position="692"/>
        <end position="708"/>
    </location>
</feature>
<protein>
    <recommendedName>
        <fullName evidence="2">Winged helix Storkhead-box1 domain-containing protein</fullName>
    </recommendedName>
</protein>
<dbReference type="PANTHER" id="PTHR22437">
    <property type="entry name" value="WINGED HELIX DOMAIN-CONTAINING PROTEIN"/>
    <property type="match status" value="1"/>
</dbReference>
<name>Q675T4_OIKDI</name>
<feature type="compositionally biased region" description="Low complexity" evidence="1">
    <location>
        <begin position="611"/>
        <end position="620"/>
    </location>
</feature>
<organism evidence="3">
    <name type="scientific">Oikopleura dioica</name>
    <name type="common">Tunicate</name>
    <dbReference type="NCBI Taxonomy" id="34765"/>
    <lineage>
        <taxon>Eukaryota</taxon>
        <taxon>Metazoa</taxon>
        <taxon>Chordata</taxon>
        <taxon>Tunicata</taxon>
        <taxon>Appendicularia</taxon>
        <taxon>Copelata</taxon>
        <taxon>Oikopleuridae</taxon>
        <taxon>Oikopleura</taxon>
    </lineage>
</organism>
<dbReference type="InterPro" id="IPR040126">
    <property type="entry name" value="STOX1/2"/>
</dbReference>
<feature type="region of interest" description="Disordered" evidence="1">
    <location>
        <begin position="503"/>
        <end position="633"/>
    </location>
</feature>
<feature type="region of interest" description="Disordered" evidence="1">
    <location>
        <begin position="679"/>
        <end position="782"/>
    </location>
</feature>
<feature type="compositionally biased region" description="Basic residues" evidence="1">
    <location>
        <begin position="376"/>
        <end position="396"/>
    </location>
</feature>
<dbReference type="GO" id="GO:0005634">
    <property type="term" value="C:nucleus"/>
    <property type="evidence" value="ECO:0007669"/>
    <property type="project" value="TreeGrafter"/>
</dbReference>
<proteinExistence type="predicted"/>
<feature type="compositionally biased region" description="Polar residues" evidence="1">
    <location>
        <begin position="273"/>
        <end position="322"/>
    </location>
</feature>
<feature type="region of interest" description="Disordered" evidence="1">
    <location>
        <begin position="194"/>
        <end position="324"/>
    </location>
</feature>
<sequence>MRIFGIESRDKKRSASSLAVLVFEVSPSVPLSGIELYKQFISTNLGTLISQRLVENEDKIRYFGTIETPPSLLITGTRPSLFRLAEAWKNRLLKAPEHTKILTYGMLEGLRMESIPQKTRIELPDLVLMAVADLNHQTFPAHAATIQQHLTEKCDEMIIPSTASIEYCLTNLLKAKKIYTHSGGFRIVVHKPTQEAVKGRRSCPPADSLNKSFEVHESSAPSKQQKNRRKTEGGKPSSPIKSPKEKSQGNSGNFFSSGFKKLRRTIRKKKSIETSPSQIKSMNLTKQNSDSGVEMNKNSNPSGTSLTSSQVQTKSDESTNYPVLSPSRAFDLGKFYKYYFRNNIFVGYENREERRSIRRATYASECESVASSRVSSRVKQKPKYRNGRRRRSKGTHGSKSSRSTSRPTSEEVRPLSAVPSTYGAPSEAPPPSRGDSTVLLDAEVDRFMEISPLQAASINTIDEHDVDGISNHTRVNINSSNNNSITINVKDESGNSISEELKFDKEQSDFPPPPLQLLRPESRNKSNAARPQSRTASRGPSTPRYATKTLPREIRILETSPNSPKSIIPGQEPSKLHPKPRSSSVGNGLDLPPRSFSPPVRRKDLKPETTSPHNSSSSYNHHSRMYRSQTPNPISMITDQLKRNQMRRSQTPTFALLSNSRAQSVDFNDEEYQKYTKAVRKQPEFIRNQSTPSDLSPQKSSQKSSTPKAPDRKSLSHSSKSTSHLEPTLSPIPRSMTPAPRSSSYLNKSAPTPRSASVVPSRMMAGQDLSPSTRMTPQKQGSTYNLELLEQLSLTREEWVDYFRTKRLPPHAEIELEKLTSKNAQRVSKPIFTNRSTPFVTKL</sequence>
<feature type="compositionally biased region" description="Polar residues" evidence="1">
    <location>
        <begin position="769"/>
        <end position="782"/>
    </location>
</feature>
<reference evidence="3" key="1">
    <citation type="journal article" date="2004" name="Nature">
        <title>Hox cluster disintegration with persistent anteroposterior order of expression in Oikopleura dioica.</title>
        <authorList>
            <person name="Seo H.C."/>
            <person name="Edvardsen R.B."/>
            <person name="Maeland A.D."/>
            <person name="Bjordal M."/>
            <person name="Jensen M.F."/>
            <person name="Hansen A."/>
            <person name="Flaat M."/>
            <person name="Weissenbach J."/>
            <person name="Lehrach H."/>
            <person name="Wincker P."/>
            <person name="Reinhardt R."/>
            <person name="Chourrout D."/>
        </authorList>
    </citation>
    <scope>NUCLEOTIDE SEQUENCE</scope>
</reference>
<evidence type="ECO:0000259" key="2">
    <source>
        <dbReference type="Pfam" id="PF10264"/>
    </source>
</evidence>
<feature type="region of interest" description="Disordered" evidence="1">
    <location>
        <begin position="363"/>
        <end position="437"/>
    </location>
</feature>
<dbReference type="AlphaFoldDB" id="Q675T4"/>
<evidence type="ECO:0000256" key="1">
    <source>
        <dbReference type="SAM" id="MobiDB-lite"/>
    </source>
</evidence>
<feature type="compositionally biased region" description="Polar residues" evidence="1">
    <location>
        <begin position="740"/>
        <end position="755"/>
    </location>
</feature>
<feature type="compositionally biased region" description="Low complexity" evidence="1">
    <location>
        <begin position="363"/>
        <end position="375"/>
    </location>
</feature>
<feature type="compositionally biased region" description="Low complexity" evidence="1">
    <location>
        <begin position="249"/>
        <end position="259"/>
    </location>
</feature>
<dbReference type="InterPro" id="IPR019391">
    <property type="entry name" value="Storkhead-box_WHD"/>
</dbReference>
<dbReference type="EMBL" id="AY449461">
    <property type="protein sequence ID" value="AAS21432.1"/>
    <property type="molecule type" value="Genomic_DNA"/>
</dbReference>
<dbReference type="GO" id="GO:0005737">
    <property type="term" value="C:cytoplasm"/>
    <property type="evidence" value="ECO:0007669"/>
    <property type="project" value="TreeGrafter"/>
</dbReference>
<feature type="compositionally biased region" description="Low complexity" evidence="1">
    <location>
        <begin position="397"/>
        <end position="407"/>
    </location>
</feature>
<dbReference type="GO" id="GO:0000977">
    <property type="term" value="F:RNA polymerase II transcription regulatory region sequence-specific DNA binding"/>
    <property type="evidence" value="ECO:0007669"/>
    <property type="project" value="TreeGrafter"/>
</dbReference>
<accession>Q675T4</accession>
<feature type="compositionally biased region" description="Polar residues" evidence="1">
    <location>
        <begin position="525"/>
        <end position="540"/>
    </location>
</feature>
<dbReference type="Pfam" id="PF10264">
    <property type="entry name" value="WHD_Storkhead"/>
    <property type="match status" value="1"/>
</dbReference>
<reference evidence="3" key="2">
    <citation type="journal article" date="2005" name="Curr. Biol.">
        <title>Remodelling of the homeobox gene complement in the tunicate Oikopleura dioica.</title>
        <authorList>
            <person name="Edvardsen R.B."/>
            <person name="Seo H.C."/>
            <person name="Jensen M.F."/>
            <person name="Mialon A."/>
            <person name="Mikhaleva J."/>
            <person name="Bjordal M."/>
            <person name="Cartry J."/>
            <person name="Reinhardt R."/>
            <person name="Weissenbach J."/>
            <person name="Wincker P."/>
            <person name="Chourrout D."/>
        </authorList>
    </citation>
    <scope>NUCLEOTIDE SEQUENCE</scope>
</reference>
<feature type="compositionally biased region" description="Basic residues" evidence="1">
    <location>
        <begin position="260"/>
        <end position="270"/>
    </location>
</feature>
<dbReference type="PANTHER" id="PTHR22437:SF0">
    <property type="entry name" value="FI21431P1"/>
    <property type="match status" value="1"/>
</dbReference>
<feature type="compositionally biased region" description="Low complexity" evidence="1">
    <location>
        <begin position="716"/>
        <end position="725"/>
    </location>
</feature>
<evidence type="ECO:0000313" key="3">
    <source>
        <dbReference type="EMBL" id="AAS21432.1"/>
    </source>
</evidence>
<dbReference type="GO" id="GO:0006357">
    <property type="term" value="P:regulation of transcription by RNA polymerase II"/>
    <property type="evidence" value="ECO:0007669"/>
    <property type="project" value="InterPro"/>
</dbReference>
<gene>
    <name evidence="3" type="ORF">005-09</name>
</gene>